<accession>A0A564WDA9</accession>
<reference evidence="2" key="1">
    <citation type="submission" date="2018-11" db="EMBL/GenBank/DDBJ databases">
        <authorList>
            <person name="Onetto C."/>
        </authorList>
    </citation>
    <scope>NUCLEOTIDE SEQUENCE [LARGE SCALE GENOMIC DNA]</scope>
</reference>
<evidence type="ECO:0000313" key="2">
    <source>
        <dbReference type="EMBL" id="VUX46291.1"/>
    </source>
</evidence>
<feature type="compositionally biased region" description="Basic residues" evidence="1">
    <location>
        <begin position="178"/>
        <end position="187"/>
    </location>
</feature>
<feature type="region of interest" description="Disordered" evidence="1">
    <location>
        <begin position="162"/>
        <end position="187"/>
    </location>
</feature>
<evidence type="ECO:0000313" key="3">
    <source>
        <dbReference type="Proteomes" id="UP000326641"/>
    </source>
</evidence>
<gene>
    <name evidence="2" type="ORF">DF3PA_20191</name>
</gene>
<name>A0A564WDA9_9PROT</name>
<sequence>MRSVCASALEVGEALNFDADADRILQDIELLDPDPCRADTAVLQAHACDLLGERLDEIDVAAANDGTHGGADFLVTDDIRELIAELPVVAHGKIEVDAHPLRGAVLVPMDADPARQHEIANEHVADRVARIGNAQRLAERGTRRRRRGWGNGVLRTVLHLVTRRQREASHPRSSPSAGRHRRRSSGR</sequence>
<keyword evidence="3" id="KW-1185">Reference proteome</keyword>
<evidence type="ECO:0000256" key="1">
    <source>
        <dbReference type="SAM" id="MobiDB-lite"/>
    </source>
</evidence>
<organism evidence="2 3">
    <name type="scientific">Candidatus Defluviicoccus seviourii</name>
    <dbReference type="NCBI Taxonomy" id="2565273"/>
    <lineage>
        <taxon>Bacteria</taxon>
        <taxon>Pseudomonadati</taxon>
        <taxon>Pseudomonadota</taxon>
        <taxon>Alphaproteobacteria</taxon>
        <taxon>Rhodospirillales</taxon>
        <taxon>Rhodospirillaceae</taxon>
        <taxon>Defluviicoccus</taxon>
    </lineage>
</organism>
<dbReference type="AlphaFoldDB" id="A0A564WDA9"/>
<protein>
    <submittedName>
        <fullName evidence="2">Uncharacterized protein</fullName>
    </submittedName>
</protein>
<comment type="caution">
    <text evidence="2">The sequence shown here is derived from an EMBL/GenBank/DDBJ whole genome shotgun (WGS) entry which is preliminary data.</text>
</comment>
<dbReference type="EMBL" id="UXAT02000012">
    <property type="protein sequence ID" value="VUX46291.1"/>
    <property type="molecule type" value="Genomic_DNA"/>
</dbReference>
<dbReference type="Proteomes" id="UP000326641">
    <property type="component" value="Unassembled WGS sequence"/>
</dbReference>
<proteinExistence type="predicted"/>